<keyword evidence="13" id="KW-0456">Lyase</keyword>
<evidence type="ECO:0000256" key="16">
    <source>
        <dbReference type="PIRSR" id="PIRSR633697-1"/>
    </source>
</evidence>
<dbReference type="GO" id="GO:0043202">
    <property type="term" value="C:lysosomal lumen"/>
    <property type="evidence" value="ECO:0007669"/>
    <property type="project" value="UniProtKB-SubCell"/>
</dbReference>
<feature type="signal peptide" evidence="18">
    <location>
        <begin position="1"/>
        <end position="28"/>
    </location>
</feature>
<evidence type="ECO:0000256" key="2">
    <source>
        <dbReference type="ARBA" id="ARBA00004319"/>
    </source>
</evidence>
<organism evidence="19 20">
    <name type="scientific">Salvator merianae</name>
    <name type="common">Argentine black and white tegu</name>
    <name type="synonym">Tupinambis merianae</name>
    <dbReference type="NCBI Taxonomy" id="96440"/>
    <lineage>
        <taxon>Eukaryota</taxon>
        <taxon>Metazoa</taxon>
        <taxon>Chordata</taxon>
        <taxon>Craniata</taxon>
        <taxon>Vertebrata</taxon>
        <taxon>Euteleostomi</taxon>
        <taxon>Lepidosauria</taxon>
        <taxon>Squamata</taxon>
        <taxon>Bifurcata</taxon>
        <taxon>Unidentata</taxon>
        <taxon>Episquamata</taxon>
        <taxon>Laterata</taxon>
        <taxon>Teiioidea</taxon>
        <taxon>Teiidae</taxon>
        <taxon>Salvator</taxon>
    </lineage>
</organism>
<comment type="catalytic activity">
    <reaction evidence="15">
        <text>an adenylyl-uridine-RNA = a 3'-end 2',3'-cyclophospho-AMP-RNA + a 5'-end dephospho-uridine-RNA</text>
        <dbReference type="Rhea" id="RHEA:81383"/>
        <dbReference type="Rhea" id="RHEA-COMP:17356"/>
        <dbReference type="Rhea" id="RHEA-COMP:19675"/>
        <dbReference type="Rhea" id="RHEA-COMP:19676"/>
        <dbReference type="ChEBI" id="CHEBI:173224"/>
        <dbReference type="ChEBI" id="CHEBI:231879"/>
        <dbReference type="ChEBI" id="CHEBI:231881"/>
    </reaction>
    <physiologicalReaction direction="left-to-right" evidence="15">
        <dbReference type="Rhea" id="RHEA:81384"/>
    </physiologicalReaction>
</comment>
<evidence type="ECO:0000256" key="10">
    <source>
        <dbReference type="ARBA" id="ARBA00023157"/>
    </source>
</evidence>
<dbReference type="GO" id="GO:0016787">
    <property type="term" value="F:hydrolase activity"/>
    <property type="evidence" value="ECO:0007669"/>
    <property type="project" value="UniProtKB-KW"/>
</dbReference>
<dbReference type="InterPro" id="IPR036430">
    <property type="entry name" value="RNase_T2-like_sf"/>
</dbReference>
<keyword evidence="5" id="KW-0964">Secreted</keyword>
<dbReference type="InterPro" id="IPR033697">
    <property type="entry name" value="Ribonuclease_T2_eukaryotic"/>
</dbReference>
<dbReference type="PROSITE" id="PS00530">
    <property type="entry name" value="RNASE_T2_1"/>
    <property type="match status" value="1"/>
</dbReference>
<keyword evidence="20" id="KW-1185">Reference proteome</keyword>
<dbReference type="InterPro" id="IPR018188">
    <property type="entry name" value="RNase_T2_His_AS_1"/>
</dbReference>
<dbReference type="Proteomes" id="UP000694421">
    <property type="component" value="Unplaced"/>
</dbReference>
<evidence type="ECO:0000313" key="19">
    <source>
        <dbReference type="Ensembl" id="ENSSMRP00000028832.1"/>
    </source>
</evidence>
<dbReference type="FunFam" id="3.90.730.10:FF:000001">
    <property type="entry name" value="Ribonuclease T2"/>
    <property type="match status" value="1"/>
</dbReference>
<evidence type="ECO:0000256" key="4">
    <source>
        <dbReference type="ARBA" id="ARBA00007469"/>
    </source>
</evidence>
<evidence type="ECO:0000256" key="13">
    <source>
        <dbReference type="ARBA" id="ARBA00023239"/>
    </source>
</evidence>
<keyword evidence="7" id="KW-0255">Endonuclease</keyword>
<reference evidence="19" key="2">
    <citation type="submission" date="2025-09" db="UniProtKB">
        <authorList>
            <consortium name="Ensembl"/>
        </authorList>
    </citation>
    <scope>IDENTIFICATION</scope>
</reference>
<name>A0A8D0ECG8_SALMN</name>
<reference evidence="19" key="1">
    <citation type="submission" date="2025-08" db="UniProtKB">
        <authorList>
            <consortium name="Ensembl"/>
        </authorList>
    </citation>
    <scope>IDENTIFICATION</scope>
</reference>
<keyword evidence="9" id="KW-0256">Endoplasmic reticulum</keyword>
<keyword evidence="12" id="KW-0458">Lysosome</keyword>
<accession>A0A8D0ECG8</accession>
<evidence type="ECO:0000256" key="6">
    <source>
        <dbReference type="ARBA" id="ARBA00022722"/>
    </source>
</evidence>
<dbReference type="InterPro" id="IPR033130">
    <property type="entry name" value="RNase_T2_His_AS_2"/>
</dbReference>
<evidence type="ECO:0000256" key="18">
    <source>
        <dbReference type="SAM" id="SignalP"/>
    </source>
</evidence>
<sequence length="250" mass="28915">MKPMISFCMMAGSLSLAIFCGFATQILANSDLHHKWEMLYLVHQWPVTVCKMNVNDCKDPLMYWTIHGLWPDKAGECNRSWHFDISELKDIMGDMKQYWPDVLHPNGTHFWRHEWEKHGTCAATLEALNTQKKYFGKGLELYKNINLNSYLLKAEIKPGNTSYELAAIKEALTRFYSVTPKLQCLPPEEGQLQTLGQIKFCFTKEFMLRNCTEPKPDSISSSDHGHKYDKIEDLSICEDGLLYYPAYVEV</sequence>
<dbReference type="PANTHER" id="PTHR11240:SF22">
    <property type="entry name" value="RIBONUCLEASE T2"/>
    <property type="match status" value="1"/>
</dbReference>
<comment type="subcellular location">
    <subcellularLocation>
        <location evidence="2">Endoplasmic reticulum lumen</location>
    </subcellularLocation>
    <subcellularLocation>
        <location evidence="1">Lysosome lumen</location>
    </subcellularLocation>
    <subcellularLocation>
        <location evidence="3">Secreted</location>
    </subcellularLocation>
</comment>
<dbReference type="GO" id="GO:0033897">
    <property type="term" value="F:ribonuclease T2 activity"/>
    <property type="evidence" value="ECO:0007669"/>
    <property type="project" value="InterPro"/>
</dbReference>
<dbReference type="AlphaFoldDB" id="A0A8D0ECG8"/>
<dbReference type="CDD" id="cd01061">
    <property type="entry name" value="RNase_T2_euk"/>
    <property type="match status" value="1"/>
</dbReference>
<keyword evidence="10" id="KW-1015">Disulfide bond</keyword>
<evidence type="ECO:0000256" key="3">
    <source>
        <dbReference type="ARBA" id="ARBA00004613"/>
    </source>
</evidence>
<protein>
    <submittedName>
        <fullName evidence="19">Ribonuclease T2</fullName>
    </submittedName>
</protein>
<evidence type="ECO:0000256" key="5">
    <source>
        <dbReference type="ARBA" id="ARBA00022525"/>
    </source>
</evidence>
<dbReference type="GO" id="GO:0005788">
    <property type="term" value="C:endoplasmic reticulum lumen"/>
    <property type="evidence" value="ECO:0007669"/>
    <property type="project" value="UniProtKB-SubCell"/>
</dbReference>
<dbReference type="PANTHER" id="PTHR11240">
    <property type="entry name" value="RIBONUCLEASE T2"/>
    <property type="match status" value="1"/>
</dbReference>
<evidence type="ECO:0000256" key="8">
    <source>
        <dbReference type="ARBA" id="ARBA00022801"/>
    </source>
</evidence>
<comment type="catalytic activity">
    <reaction evidence="14">
        <text>a guanylyl-uridine-RNA = a 3'-end 2',3'-cyclophospho-GMP-RNA + a 5'-end dephospho-uridine-RNA</text>
        <dbReference type="Rhea" id="RHEA:81323"/>
        <dbReference type="Rhea" id="RHEA-COMP:17356"/>
        <dbReference type="Rhea" id="RHEA-COMP:19658"/>
        <dbReference type="Rhea" id="RHEA-COMP:19659"/>
        <dbReference type="ChEBI" id="CHEBI:173224"/>
        <dbReference type="ChEBI" id="CHEBI:231849"/>
        <dbReference type="ChEBI" id="CHEBI:231850"/>
    </reaction>
</comment>
<evidence type="ECO:0000256" key="14">
    <source>
        <dbReference type="ARBA" id="ARBA00051280"/>
    </source>
</evidence>
<dbReference type="GO" id="GO:0005615">
    <property type="term" value="C:extracellular space"/>
    <property type="evidence" value="ECO:0007669"/>
    <property type="project" value="Ensembl"/>
</dbReference>
<proteinExistence type="inferred from homology"/>
<evidence type="ECO:0000256" key="11">
    <source>
        <dbReference type="ARBA" id="ARBA00023180"/>
    </source>
</evidence>
<keyword evidence="8" id="KW-0378">Hydrolase</keyword>
<evidence type="ECO:0000256" key="1">
    <source>
        <dbReference type="ARBA" id="ARBA00004227"/>
    </source>
</evidence>
<feature type="active site" evidence="16">
    <location>
        <position position="67"/>
    </location>
</feature>
<dbReference type="Gene3D" id="3.90.730.10">
    <property type="entry name" value="Ribonuclease T2-like"/>
    <property type="match status" value="1"/>
</dbReference>
<dbReference type="InterPro" id="IPR001568">
    <property type="entry name" value="RNase_T2-like"/>
</dbReference>
<keyword evidence="6" id="KW-0540">Nuclease</keyword>
<evidence type="ECO:0000256" key="17">
    <source>
        <dbReference type="RuleBase" id="RU004328"/>
    </source>
</evidence>
<evidence type="ECO:0000256" key="9">
    <source>
        <dbReference type="ARBA" id="ARBA00022824"/>
    </source>
</evidence>
<evidence type="ECO:0000313" key="20">
    <source>
        <dbReference type="Proteomes" id="UP000694421"/>
    </source>
</evidence>
<keyword evidence="11" id="KW-0325">Glycoprotein</keyword>
<evidence type="ECO:0000256" key="15">
    <source>
        <dbReference type="ARBA" id="ARBA00052670"/>
    </source>
</evidence>
<dbReference type="OMA" id="TNCHIGS"/>
<keyword evidence="18" id="KW-0732">Signal</keyword>
<dbReference type="PROSITE" id="PS00531">
    <property type="entry name" value="RNASE_T2_2"/>
    <property type="match status" value="1"/>
</dbReference>
<dbReference type="SUPFAM" id="SSF55895">
    <property type="entry name" value="Ribonuclease Rh-like"/>
    <property type="match status" value="1"/>
</dbReference>
<dbReference type="Ensembl" id="ENSSMRT00000033621.1">
    <property type="protein sequence ID" value="ENSSMRP00000028832.1"/>
    <property type="gene ID" value="ENSSMRG00000022176.1"/>
</dbReference>
<evidence type="ECO:0000256" key="7">
    <source>
        <dbReference type="ARBA" id="ARBA00022759"/>
    </source>
</evidence>
<feature type="chain" id="PRO_5034215906" evidence="18">
    <location>
        <begin position="29"/>
        <end position="250"/>
    </location>
</feature>
<comment type="similarity">
    <text evidence="4 17">Belongs to the RNase T2 family.</text>
</comment>
<dbReference type="GO" id="GO:0006401">
    <property type="term" value="P:RNA catabolic process"/>
    <property type="evidence" value="ECO:0007669"/>
    <property type="project" value="Ensembl"/>
</dbReference>
<feature type="active site" evidence="16">
    <location>
        <position position="114"/>
    </location>
</feature>
<dbReference type="Pfam" id="PF00445">
    <property type="entry name" value="Ribonuclease_T2"/>
    <property type="match status" value="1"/>
</dbReference>
<dbReference type="GO" id="GO:0003723">
    <property type="term" value="F:RNA binding"/>
    <property type="evidence" value="ECO:0007669"/>
    <property type="project" value="InterPro"/>
</dbReference>
<feature type="active site" evidence="16">
    <location>
        <position position="118"/>
    </location>
</feature>
<evidence type="ECO:0000256" key="12">
    <source>
        <dbReference type="ARBA" id="ARBA00023228"/>
    </source>
</evidence>
<dbReference type="GeneTree" id="ENSGT00640000091563"/>